<accession>A0ACC0ZQ82</accession>
<dbReference type="Proteomes" id="UP001163603">
    <property type="component" value="Chromosome 1"/>
</dbReference>
<keyword evidence="2" id="KW-1185">Reference proteome</keyword>
<organism evidence="1 2">
    <name type="scientific">Pistacia integerrima</name>
    <dbReference type="NCBI Taxonomy" id="434235"/>
    <lineage>
        <taxon>Eukaryota</taxon>
        <taxon>Viridiplantae</taxon>
        <taxon>Streptophyta</taxon>
        <taxon>Embryophyta</taxon>
        <taxon>Tracheophyta</taxon>
        <taxon>Spermatophyta</taxon>
        <taxon>Magnoliopsida</taxon>
        <taxon>eudicotyledons</taxon>
        <taxon>Gunneridae</taxon>
        <taxon>Pentapetalae</taxon>
        <taxon>rosids</taxon>
        <taxon>malvids</taxon>
        <taxon>Sapindales</taxon>
        <taxon>Anacardiaceae</taxon>
        <taxon>Pistacia</taxon>
    </lineage>
</organism>
<gene>
    <name evidence="1" type="ORF">Pint_02784</name>
</gene>
<comment type="caution">
    <text evidence="1">The sequence shown here is derived from an EMBL/GenBank/DDBJ whole genome shotgun (WGS) entry which is preliminary data.</text>
</comment>
<proteinExistence type="predicted"/>
<name>A0ACC0ZQ82_9ROSI</name>
<dbReference type="EMBL" id="CM047736">
    <property type="protein sequence ID" value="KAJ0054155.1"/>
    <property type="molecule type" value="Genomic_DNA"/>
</dbReference>
<evidence type="ECO:0000313" key="2">
    <source>
        <dbReference type="Proteomes" id="UP001163603"/>
    </source>
</evidence>
<sequence>MNKSQFMDKQIMDLTSSQIGTSPNKDKDKDKDFIDLMNNPQHEEEDHDFNNGIGIGIKKEEIVPSYDFQPIRGGLSQSLNFDSASTARVWNSADNKPKSPIRFGNVIGILLPVTEYFKFVDCVAFVMISVGIAGEAIVMEFVFNYICILLCSVQNYSSLESVEPAKFILERDRNSSDGTIVSEIDRTVKKYVDDILHVLEGVSARITQLETRTRNLENSIDDLKVSVGNNHGSTDGKMRLMENILREVQSGVLVLKDKQEIAEAQLQFSKLQVSKVDQQSESQSTGHIDAAQQVASAPLQSHLQPAPPPITFPQSVPPPPPTVVPPPPAPQQNVQPPVQLPSQFPSSQIPSVPQRETYFPPQGQTQDAPNQQYQVPPTQLQHPPAAPPHQPYQPPPQPQYSQPTHPPQLQSSLGHLSEETTYIPLQNYAPNLRQPPSQPPSSPPSQQYYGAPPPPPSHMYEPPSSRSSSGFPTGYGPQSGPSEPYPYGGPPSQYGSGSTMKPQQLPTATPQSSGSGYPQLPTARVLPHALPTASGVSGGSASPGTGNRVPVDDVVDKVTSMGFPRDHVRATVRKLTENGQSVDLNIVLDKLMNGGEVQPQRGWFGG</sequence>
<evidence type="ECO:0000313" key="1">
    <source>
        <dbReference type="EMBL" id="KAJ0054155.1"/>
    </source>
</evidence>
<protein>
    <submittedName>
        <fullName evidence="1">Uncharacterized protein</fullName>
    </submittedName>
</protein>
<reference evidence="2" key="1">
    <citation type="journal article" date="2023" name="G3 (Bethesda)">
        <title>Genome assembly and association tests identify interacting loci associated with vigor, precocity, and sex in interspecific pistachio rootstocks.</title>
        <authorList>
            <person name="Palmer W."/>
            <person name="Jacygrad E."/>
            <person name="Sagayaradj S."/>
            <person name="Cavanaugh K."/>
            <person name="Han R."/>
            <person name="Bertier L."/>
            <person name="Beede B."/>
            <person name="Kafkas S."/>
            <person name="Golino D."/>
            <person name="Preece J."/>
            <person name="Michelmore R."/>
        </authorList>
    </citation>
    <scope>NUCLEOTIDE SEQUENCE [LARGE SCALE GENOMIC DNA]</scope>
</reference>